<comment type="caution">
    <text evidence="2">The sequence shown here is derived from an EMBL/GenBank/DDBJ whole genome shotgun (WGS) entry which is preliminary data.</text>
</comment>
<accession>A0A9D4J1J2</accession>
<sequence length="2189" mass="247830">MLSSRVFVQGEPGMGKTTFLTKLALDWCDAVSEHNPDHRPTFSDVDTLKEFRFLFQISLRDAKEQREVIEMIKTQIIDMIYPGEVKREETVKLLPHILERETYIVSMDGLNEWVDRLNQFVIPFLAQCHSKCVSIITSRPWKMADERIKDSEIKTLIEVEGIIDTEELANKIINSLQTGNVKTTPEFMKYVNERQFGSLLKSPWLQTLLVNCWMNKMELSGSLCEINCILLDTLFKNALAEKGYFQEENSFQCLTNTSFIQRQINIFDALANVAFNCTFSSSKSPVFTEREVLNHMSEKQLKFCLHAGVLTKRYSSNIAGQNAQFSFLHETLQEFMTAYHIANSKQDLIKQFRTGSKYNVLEMSQTIIYLCGLDCKKANTLINCLVDDEFLKAISHGLSMCIKGFYNQENLLAFQDDNGTRRNVLKSNNDNLDYNARCYALSVLFQRMIIAGCIEATASGEKDICLNCRDFIFNQNLTESDSNALEQLLLYNCADVRSLIVESNCLQISEILTVIHKSKHCLARVMIPMTPEISKELHHTSIRELNCIGQFDVSSCSYVLPSLSQLTYLRIEDTSFLQDIALPETIQNIVLSKCECSYEWLCSLLITLSSLDHPVECELWDVVLQLSEDIRGNEAHTHISDLRSQILSHDMSNIEILVENGSKELFELLRDTSIGILTLRTANCASLASEILHTLNKLTKLYLWGTYTGRCDLRLPASLQCISLQECECSSEWLCSLLITLSSLDHPVKCELWDVVLQLSEDIRGNEAHTHISDLRSQILSHDMSNIEILVENGSKELFELLRDTSIGILTLRTANCASLASEILHTLNKLTKLYLWGTYTGRCDLRLPASLQCISLQECECSSEWLCSLLITLSSLDHPVKCELLDFVLQLSEDIRGNEAHTHISDLRSQILSHDMSNVKILVENGSKELFELLRDTSFGILDLRTADCASLAYDILHTLNKLTKLYLRGTYTGRCDLRLPASLQCICLWESECSSEWLCSLLITLSSLHHPVECQLLDFVLQLSEDIRGDEAHTHISDLRSQILSHDLSNIEILVKHGSKELFELLRDKSIGILNLKTADCASLASEILHTLNKLTKLYLRGTYTGRCDLRLPAPLQCISLQEGECSCEWLCSLLITLSSLDHPVECQLLDFVLQLSEDIRGDEAHTHISDLRSEILSHDMSNIEILVENGSKELFELLRDTSIGILDLRTANCASLASEILHTLNKLTKLYLWGTYTGRCDLRLPASLQCISLQECECSSEWLCSLLITLSSLDHPVKCELLDFVLQLSEDIRGNEAHTHISDLRSQILSHDMSNIDILVENGSKELFELLRDTSIGILDLGTADCASLTSEILHTLNKLTKLYLRGTYTGRCDLRLPAILQYISLQEGECSCEWLCSLLITLSSLHHPVECELWDVVLQLSEDIRGDEAHTHISDLRSQILSHDLSNIEILVKHGSKELFELLRDKSIGILNLKTADCASLASEILHTLNKLTKLYLRGTYTGRCDLRLPAPLQCISLQEGECSCEWLCSLLITLSSLDHPVECQLLDFVLQLSEDIRGDEAHTHISDLRSEILSHDLSNIEILVKNGSKELFELLRDSSIGILNLRTANCASLTSEILHTLNKLTKLDLWGTYTGRCDLRLPASLQCISLQEGECSSEWLCSLLITLSSLDHPVKCELWNVVLQSSEEARGKKSHTYDADFRSEILSYDLTNIEISVKNGSTELFELLRDTSIGSLIVTATDSCTLETIMRRKMSMLKKINLVGTYLTRFEYDLPESLELMYLEDGKCSLELLYSVLIKLAPIKHHVQLVVGDCFVISSNETCATSLNDCVMQSECSTNVKADVNDSSNTNVSDLHTQMVSCDMSNIKLCVLKFHKERFEMLRGTSIRTVQLQAFDDVSLTFMTQNTLPAFTEIRLQGSYLTDFNHTLPPTLQFIILQEGSCSSDWLYSLMLKLSTLNHAVRVFLDEYVVLQRQEAIGKDPEPLMRGADLSSVKLEVFKDCPGLYETLPSMHITSLNMTKIEHTDLLSQTLPLLTHLQQLRICLNKYDMEMKLPECIKYVFIIYKTLSPSSLQQYVNNLSTIKHSVQCKLLFRVEENDDEYTRIKQNFCELKSVNVQHFEIVNKKGSARKAAALTLSATADDCDDDYDKHLLRWEGESVDSKPWIHYCKIRLNILYTDACGVSS</sequence>
<reference evidence="2" key="2">
    <citation type="submission" date="2020-11" db="EMBL/GenBank/DDBJ databases">
        <authorList>
            <person name="McCartney M.A."/>
            <person name="Auch B."/>
            <person name="Kono T."/>
            <person name="Mallez S."/>
            <person name="Becker A."/>
            <person name="Gohl D.M."/>
            <person name="Silverstein K.A.T."/>
            <person name="Koren S."/>
            <person name="Bechman K.B."/>
            <person name="Herman A."/>
            <person name="Abrahante J.E."/>
            <person name="Garbe J."/>
        </authorList>
    </citation>
    <scope>NUCLEOTIDE SEQUENCE</scope>
    <source>
        <strain evidence="2">Duluth1</strain>
        <tissue evidence="2">Whole animal</tissue>
    </source>
</reference>
<organism evidence="2 3">
    <name type="scientific">Dreissena polymorpha</name>
    <name type="common">Zebra mussel</name>
    <name type="synonym">Mytilus polymorpha</name>
    <dbReference type="NCBI Taxonomy" id="45954"/>
    <lineage>
        <taxon>Eukaryota</taxon>
        <taxon>Metazoa</taxon>
        <taxon>Spiralia</taxon>
        <taxon>Lophotrochozoa</taxon>
        <taxon>Mollusca</taxon>
        <taxon>Bivalvia</taxon>
        <taxon>Autobranchia</taxon>
        <taxon>Heteroconchia</taxon>
        <taxon>Euheterodonta</taxon>
        <taxon>Imparidentia</taxon>
        <taxon>Neoheterodontei</taxon>
        <taxon>Myida</taxon>
        <taxon>Dreissenoidea</taxon>
        <taxon>Dreissenidae</taxon>
        <taxon>Dreissena</taxon>
    </lineage>
</organism>
<evidence type="ECO:0000313" key="2">
    <source>
        <dbReference type="EMBL" id="KAH3792454.1"/>
    </source>
</evidence>
<evidence type="ECO:0000313" key="3">
    <source>
        <dbReference type="Proteomes" id="UP000828390"/>
    </source>
</evidence>
<dbReference type="Proteomes" id="UP000828390">
    <property type="component" value="Unassembled WGS sequence"/>
</dbReference>
<dbReference type="EMBL" id="JAIWYP010000007">
    <property type="protein sequence ID" value="KAH3792454.1"/>
    <property type="molecule type" value="Genomic_DNA"/>
</dbReference>
<keyword evidence="3" id="KW-1185">Reference proteome</keyword>
<gene>
    <name evidence="2" type="ORF">DPMN_145951</name>
</gene>
<protein>
    <recommendedName>
        <fullName evidence="1">NACHT domain-containing protein</fullName>
    </recommendedName>
</protein>
<dbReference type="SUPFAM" id="SSF52540">
    <property type="entry name" value="P-loop containing nucleoside triphosphate hydrolases"/>
    <property type="match status" value="1"/>
</dbReference>
<feature type="domain" description="NACHT" evidence="1">
    <location>
        <begin position="5"/>
        <end position="160"/>
    </location>
</feature>
<dbReference type="PANTHER" id="PTHR46312">
    <property type="entry name" value="NACHT DOMAIN-CONTAINING PROTEIN"/>
    <property type="match status" value="1"/>
</dbReference>
<dbReference type="PANTHER" id="PTHR46312:SF2">
    <property type="entry name" value="NUCLEOTIDE-BINDING OLIGOMERIZATION DOMAIN-CONTAINING PROTEIN 2-LIKE"/>
    <property type="match status" value="1"/>
</dbReference>
<dbReference type="Gene3D" id="3.40.50.300">
    <property type="entry name" value="P-loop containing nucleotide triphosphate hydrolases"/>
    <property type="match status" value="1"/>
</dbReference>
<proteinExistence type="predicted"/>
<evidence type="ECO:0000259" key="1">
    <source>
        <dbReference type="Pfam" id="PF05729"/>
    </source>
</evidence>
<dbReference type="InterPro" id="IPR027417">
    <property type="entry name" value="P-loop_NTPase"/>
</dbReference>
<reference evidence="2" key="1">
    <citation type="journal article" date="2019" name="bioRxiv">
        <title>The Genome of the Zebra Mussel, Dreissena polymorpha: A Resource for Invasive Species Research.</title>
        <authorList>
            <person name="McCartney M.A."/>
            <person name="Auch B."/>
            <person name="Kono T."/>
            <person name="Mallez S."/>
            <person name="Zhang Y."/>
            <person name="Obille A."/>
            <person name="Becker A."/>
            <person name="Abrahante J.E."/>
            <person name="Garbe J."/>
            <person name="Badalamenti J.P."/>
            <person name="Herman A."/>
            <person name="Mangelson H."/>
            <person name="Liachko I."/>
            <person name="Sullivan S."/>
            <person name="Sone E.D."/>
            <person name="Koren S."/>
            <person name="Silverstein K.A.T."/>
            <person name="Beckman K.B."/>
            <person name="Gohl D.M."/>
        </authorList>
    </citation>
    <scope>NUCLEOTIDE SEQUENCE</scope>
    <source>
        <strain evidence="2">Duluth1</strain>
        <tissue evidence="2">Whole animal</tissue>
    </source>
</reference>
<dbReference type="InterPro" id="IPR007111">
    <property type="entry name" value="NACHT_NTPase"/>
</dbReference>
<dbReference type="Pfam" id="PF05729">
    <property type="entry name" value="NACHT"/>
    <property type="match status" value="1"/>
</dbReference>
<name>A0A9D4J1J2_DREPO</name>